<protein>
    <submittedName>
        <fullName evidence="6">LysR family glycine cleavage system transcriptional activator</fullName>
    </submittedName>
</protein>
<dbReference type="Pfam" id="PF03466">
    <property type="entry name" value="LysR_substrate"/>
    <property type="match status" value="1"/>
</dbReference>
<feature type="domain" description="HTH lysR-type" evidence="5">
    <location>
        <begin position="1"/>
        <end position="32"/>
    </location>
</feature>
<comment type="caution">
    <text evidence="6">The sequence shown here is derived from an EMBL/GenBank/DDBJ whole genome shotgun (WGS) entry which is preliminary data.</text>
</comment>
<sequence length="264" mass="28558">MTPTAVSHQVRLLEEWLGQPLFLRLVRRVVLTKAGETLLPTLQGGFDAFERTLADIRQHDRRKAVTLTAPVLFTARRLIPALADFQAGDLDLRLHASDAVVDLNGGGADLAVRYGAGPFSGLVSEPLVSERFGVVSSPRLRLTRVDDLFSVPLLHIDWRRAGDDPDWKRWATEAGLSGLAVEKGARFSDDTHALAAATAGRGAAIAALELARPELEAGLLVNPFGPILQGQPYHLAATPEAWEDERVQTVASWLRQAIIGAAAD</sequence>
<dbReference type="Proteomes" id="UP000527324">
    <property type="component" value="Unassembled WGS sequence"/>
</dbReference>
<dbReference type="InterPro" id="IPR000847">
    <property type="entry name" value="LysR_HTH_N"/>
</dbReference>
<gene>
    <name evidence="6" type="ORF">GGQ93_001868</name>
</gene>
<dbReference type="PROSITE" id="PS50931">
    <property type="entry name" value="HTH_LYSR"/>
    <property type="match status" value="1"/>
</dbReference>
<dbReference type="SUPFAM" id="SSF53850">
    <property type="entry name" value="Periplasmic binding protein-like II"/>
    <property type="match status" value="1"/>
</dbReference>
<dbReference type="InterPro" id="IPR058163">
    <property type="entry name" value="LysR-type_TF_proteobact-type"/>
</dbReference>
<organism evidence="6 7">
    <name type="scientific">Brevundimonas aurantiaca</name>
    <dbReference type="NCBI Taxonomy" id="74316"/>
    <lineage>
        <taxon>Bacteria</taxon>
        <taxon>Pseudomonadati</taxon>
        <taxon>Pseudomonadota</taxon>
        <taxon>Alphaproteobacteria</taxon>
        <taxon>Caulobacterales</taxon>
        <taxon>Caulobacteraceae</taxon>
        <taxon>Brevundimonas</taxon>
    </lineage>
</organism>
<evidence type="ECO:0000313" key="6">
    <source>
        <dbReference type="EMBL" id="MBB5740154.1"/>
    </source>
</evidence>
<dbReference type="Pfam" id="PF00126">
    <property type="entry name" value="HTH_1"/>
    <property type="match status" value="1"/>
</dbReference>
<keyword evidence="7" id="KW-1185">Reference proteome</keyword>
<accession>A0A7W9C6N7</accession>
<reference evidence="6 7" key="1">
    <citation type="submission" date="2020-08" db="EMBL/GenBank/DDBJ databases">
        <title>Genomic Encyclopedia of Type Strains, Phase IV (KMG-IV): sequencing the most valuable type-strain genomes for metagenomic binning, comparative biology and taxonomic classification.</title>
        <authorList>
            <person name="Goeker M."/>
        </authorList>
    </citation>
    <scope>NUCLEOTIDE SEQUENCE [LARGE SCALE GENOMIC DNA]</scope>
    <source>
        <strain evidence="6 7">DSM 4731</strain>
    </source>
</reference>
<proteinExistence type="inferred from homology"/>
<keyword evidence="4" id="KW-0804">Transcription</keyword>
<dbReference type="Gene3D" id="1.10.10.10">
    <property type="entry name" value="Winged helix-like DNA-binding domain superfamily/Winged helix DNA-binding domain"/>
    <property type="match status" value="1"/>
</dbReference>
<keyword evidence="3" id="KW-0238">DNA-binding</keyword>
<evidence type="ECO:0000256" key="1">
    <source>
        <dbReference type="ARBA" id="ARBA00009437"/>
    </source>
</evidence>
<evidence type="ECO:0000256" key="4">
    <source>
        <dbReference type="ARBA" id="ARBA00023163"/>
    </source>
</evidence>
<dbReference type="InterPro" id="IPR005119">
    <property type="entry name" value="LysR_subst-bd"/>
</dbReference>
<dbReference type="InterPro" id="IPR036390">
    <property type="entry name" value="WH_DNA-bd_sf"/>
</dbReference>
<comment type="similarity">
    <text evidence="1">Belongs to the LysR transcriptional regulatory family.</text>
</comment>
<dbReference type="GO" id="GO:0043565">
    <property type="term" value="F:sequence-specific DNA binding"/>
    <property type="evidence" value="ECO:0007669"/>
    <property type="project" value="TreeGrafter"/>
</dbReference>
<dbReference type="AlphaFoldDB" id="A0A7W9C6N7"/>
<evidence type="ECO:0000256" key="3">
    <source>
        <dbReference type="ARBA" id="ARBA00023125"/>
    </source>
</evidence>
<dbReference type="GO" id="GO:0006351">
    <property type="term" value="P:DNA-templated transcription"/>
    <property type="evidence" value="ECO:0007669"/>
    <property type="project" value="TreeGrafter"/>
</dbReference>
<dbReference type="SUPFAM" id="SSF46785">
    <property type="entry name" value="Winged helix' DNA-binding domain"/>
    <property type="match status" value="1"/>
</dbReference>
<dbReference type="GO" id="GO:0003700">
    <property type="term" value="F:DNA-binding transcription factor activity"/>
    <property type="evidence" value="ECO:0007669"/>
    <property type="project" value="InterPro"/>
</dbReference>
<dbReference type="InterPro" id="IPR036388">
    <property type="entry name" value="WH-like_DNA-bd_sf"/>
</dbReference>
<dbReference type="PANTHER" id="PTHR30537:SF74">
    <property type="entry name" value="HTH-TYPE TRANSCRIPTIONAL REGULATOR TRPI"/>
    <property type="match status" value="1"/>
</dbReference>
<evidence type="ECO:0000259" key="5">
    <source>
        <dbReference type="PROSITE" id="PS50931"/>
    </source>
</evidence>
<evidence type="ECO:0000256" key="2">
    <source>
        <dbReference type="ARBA" id="ARBA00023015"/>
    </source>
</evidence>
<name>A0A7W9C6N7_9CAUL</name>
<dbReference type="Gene3D" id="3.40.190.10">
    <property type="entry name" value="Periplasmic binding protein-like II"/>
    <property type="match status" value="2"/>
</dbReference>
<dbReference type="PANTHER" id="PTHR30537">
    <property type="entry name" value="HTH-TYPE TRANSCRIPTIONAL REGULATOR"/>
    <property type="match status" value="1"/>
</dbReference>
<keyword evidence="2" id="KW-0805">Transcription regulation</keyword>
<evidence type="ECO:0000313" key="7">
    <source>
        <dbReference type="Proteomes" id="UP000527324"/>
    </source>
</evidence>
<dbReference type="EMBL" id="JACHOQ010000003">
    <property type="protein sequence ID" value="MBB5740154.1"/>
    <property type="molecule type" value="Genomic_DNA"/>
</dbReference>